<dbReference type="FunFam" id="3.50.50.60:FF:000153">
    <property type="entry name" value="Salicylate hydroxylase, putative"/>
    <property type="match status" value="1"/>
</dbReference>
<dbReference type="PANTHER" id="PTHR46720:SF3">
    <property type="entry name" value="FAD-BINDING DOMAIN-CONTAINING PROTEIN-RELATED"/>
    <property type="match status" value="1"/>
</dbReference>
<evidence type="ECO:0000256" key="4">
    <source>
        <dbReference type="SAM" id="Phobius"/>
    </source>
</evidence>
<accession>A0A2W1HC04</accession>
<evidence type="ECO:0000313" key="7">
    <source>
        <dbReference type="EMBL" id="KAI1515062.1"/>
    </source>
</evidence>
<dbReference type="InterPro" id="IPR036188">
    <property type="entry name" value="FAD/NAD-bd_sf"/>
</dbReference>
<dbReference type="OMA" id="HVQKIIG"/>
<name>A0A2W1HC04_9PLEO</name>
<keyword evidence="4" id="KW-1133">Transmembrane helix</keyword>
<dbReference type="Proteomes" id="UP000249757">
    <property type="component" value="Unassembled WGS sequence"/>
</dbReference>
<keyword evidence="1" id="KW-0285">Flavoprotein</keyword>
<dbReference type="GO" id="GO:0016491">
    <property type="term" value="F:oxidoreductase activity"/>
    <property type="evidence" value="ECO:0007669"/>
    <property type="project" value="UniProtKB-KW"/>
</dbReference>
<reference evidence="7" key="2">
    <citation type="submission" date="2021-05" db="EMBL/GenBank/DDBJ databases">
        <authorList>
            <person name="Moolhuijzen P.M."/>
            <person name="Moffat C.S."/>
        </authorList>
    </citation>
    <scope>NUCLEOTIDE SEQUENCE</scope>
    <source>
        <strain evidence="7">86-124</strain>
    </source>
</reference>
<dbReference type="SUPFAM" id="SSF54373">
    <property type="entry name" value="FAD-linked reductases, C-terminal domain"/>
    <property type="match status" value="1"/>
</dbReference>
<evidence type="ECO:0000256" key="1">
    <source>
        <dbReference type="ARBA" id="ARBA00022630"/>
    </source>
</evidence>
<dbReference type="Gene3D" id="3.50.50.60">
    <property type="entry name" value="FAD/NAD(P)-binding domain"/>
    <property type="match status" value="1"/>
</dbReference>
<comment type="caution">
    <text evidence="6">The sequence shown here is derived from an EMBL/GenBank/DDBJ whole genome shotgun (WGS) entry which is preliminary data.</text>
</comment>
<dbReference type="Pfam" id="PF01494">
    <property type="entry name" value="FAD_binding_3"/>
    <property type="match status" value="1"/>
</dbReference>
<dbReference type="GO" id="GO:0044550">
    <property type="term" value="P:secondary metabolite biosynthetic process"/>
    <property type="evidence" value="ECO:0007669"/>
    <property type="project" value="TreeGrafter"/>
</dbReference>
<dbReference type="PANTHER" id="PTHR46720">
    <property type="entry name" value="HYDROXYLASE, PUTATIVE (AFU_ORTHOLOGUE AFUA_3G01460)-RELATED"/>
    <property type="match status" value="1"/>
</dbReference>
<evidence type="ECO:0000259" key="5">
    <source>
        <dbReference type="Pfam" id="PF01494"/>
    </source>
</evidence>
<dbReference type="GO" id="GO:0071949">
    <property type="term" value="F:FAD binding"/>
    <property type="evidence" value="ECO:0007669"/>
    <property type="project" value="InterPro"/>
</dbReference>
<evidence type="ECO:0000313" key="8">
    <source>
        <dbReference type="Proteomes" id="UP000245464"/>
    </source>
</evidence>
<dbReference type="InterPro" id="IPR002938">
    <property type="entry name" value="FAD-bd"/>
</dbReference>
<feature type="domain" description="FAD-binding" evidence="5">
    <location>
        <begin position="143"/>
        <end position="381"/>
    </location>
</feature>
<sequence>MVASPTKPYSLAIIGGGISGLTLAITLLQYNIPFIIYEAAPHFGEIGAGVALGPNAGLAMKLMSPAIFDAFVKCRTENVGSKLDAWFTIRVGDIRKADKDGFVKPGKKVGDELFDVWMPPGGDRGGVYRATFLDELVKHVPDSHVKFKKRFKDMREAEDGSGDMVVQFEDGTTAQHSAVIGCDGIKSMTRKWLLGKDHPAANAVFSGKYAYRGLIPMNDAIEMLGEDAARNSQMYLGYQGHLLTFPIEHGKTMNVVAFSSRETWDDEKWVINTSKQAMEAEFDGWGPHVQKIIGAMQKPDIWALFMHPPCETYTKGRVCLVGDAAHATTPHQGAGAGMCIEDSYIMANLIKEADNADDLKKAFAAFDQVRRKRTQENVQRSYENGKMYQFEQYGDDLDRIERAYAEKMKWVWDIDLEAHLAQAKKIMREQ</sequence>
<reference evidence="6 8" key="1">
    <citation type="journal article" date="2018" name="BMC Genomics">
        <title>Comparative genomics of the wheat fungal pathogen Pyrenophora tritici-repentis reveals chromosomal variations and genome plasticity.</title>
        <authorList>
            <person name="Moolhuijzen P."/>
            <person name="See P.T."/>
            <person name="Hane J.K."/>
            <person name="Shi G."/>
            <person name="Liu Z."/>
            <person name="Oliver R.P."/>
            <person name="Moffat C.S."/>
        </authorList>
    </citation>
    <scope>NUCLEOTIDE SEQUENCE [LARGE SCALE GENOMIC DNA]</scope>
    <source>
        <strain evidence="6">M4</strain>
    </source>
</reference>
<reference evidence="9" key="4">
    <citation type="journal article" date="2022" name="Microb. Genom.">
        <title>A global pangenome for the wheat fungal pathogen Pyrenophora tritici-repentis and prediction of effector protein structural homology.</title>
        <authorList>
            <person name="Moolhuijzen P.M."/>
            <person name="See P.T."/>
            <person name="Shi G."/>
            <person name="Powell H.R."/>
            <person name="Cockram J."/>
            <person name="Jorgensen L.N."/>
            <person name="Benslimane H."/>
            <person name="Strelkov S.E."/>
            <person name="Turner J."/>
            <person name="Liu Z."/>
            <person name="Moffat C.S."/>
        </authorList>
    </citation>
    <scope>NUCLEOTIDE SEQUENCE [LARGE SCALE GENOMIC DNA]</scope>
</reference>
<dbReference type="AlphaFoldDB" id="A0A2W1HC04"/>
<evidence type="ECO:0000313" key="9">
    <source>
        <dbReference type="Proteomes" id="UP000249757"/>
    </source>
</evidence>
<dbReference type="PRINTS" id="PR00420">
    <property type="entry name" value="RNGMNOXGNASE"/>
</dbReference>
<dbReference type="SUPFAM" id="SSF51905">
    <property type="entry name" value="FAD/NAD(P)-binding domain"/>
    <property type="match status" value="1"/>
</dbReference>
<dbReference type="OrthoDB" id="417877at2759"/>
<evidence type="ECO:0000313" key="6">
    <source>
        <dbReference type="EMBL" id="KAF7575193.1"/>
    </source>
</evidence>
<keyword evidence="4" id="KW-0472">Membrane</keyword>
<evidence type="ECO:0000256" key="2">
    <source>
        <dbReference type="ARBA" id="ARBA00022827"/>
    </source>
</evidence>
<evidence type="ECO:0000256" key="3">
    <source>
        <dbReference type="ARBA" id="ARBA00023002"/>
    </source>
</evidence>
<dbReference type="InterPro" id="IPR051104">
    <property type="entry name" value="FAD_monoxygenase"/>
</dbReference>
<dbReference type="EMBL" id="NRDI02000007">
    <property type="protein sequence ID" value="KAI1515062.1"/>
    <property type="molecule type" value="Genomic_DNA"/>
</dbReference>
<dbReference type="Proteomes" id="UP000245464">
    <property type="component" value="Chromosome 2"/>
</dbReference>
<reference evidence="7" key="3">
    <citation type="journal article" date="2022" name="bioRxiv">
        <title>A global pangenome for the wheat fungal pathogen Pyrenophora tritici-repentis and prediction of effector protein structural homology.</title>
        <authorList>
            <person name="Moolhuijzen P."/>
            <person name="See P.T."/>
            <person name="Shi G."/>
            <person name="Powell H.R."/>
            <person name="Cockram J."/>
            <person name="Jorgensen L.N."/>
            <person name="Benslimane H."/>
            <person name="Strelkov S.E."/>
            <person name="Turner J."/>
            <person name="Liu Z."/>
            <person name="Moffat C.S."/>
        </authorList>
    </citation>
    <scope>NUCLEOTIDE SEQUENCE</scope>
    <source>
        <strain evidence="7">86-124</strain>
    </source>
</reference>
<keyword evidence="3" id="KW-0560">Oxidoreductase</keyword>
<keyword evidence="4" id="KW-0812">Transmembrane</keyword>
<gene>
    <name evidence="7" type="ORF">Ptr86124_006385</name>
    <name evidence="6" type="ORF">PtrM4_068170</name>
</gene>
<protein>
    <submittedName>
        <fullName evidence="7">Mannitol 1-phosphate dehydrogenase</fullName>
    </submittedName>
    <submittedName>
        <fullName evidence="6">UbiH, 2-polyprenyl-6-methoxyphenol hydroxylase and related FAD-dependent oxidoreductase</fullName>
    </submittedName>
</protein>
<organism evidence="6 8">
    <name type="scientific">Pyrenophora tritici-repentis</name>
    <dbReference type="NCBI Taxonomy" id="45151"/>
    <lineage>
        <taxon>Eukaryota</taxon>
        <taxon>Fungi</taxon>
        <taxon>Dikarya</taxon>
        <taxon>Ascomycota</taxon>
        <taxon>Pezizomycotina</taxon>
        <taxon>Dothideomycetes</taxon>
        <taxon>Pleosporomycetidae</taxon>
        <taxon>Pleosporales</taxon>
        <taxon>Pleosporineae</taxon>
        <taxon>Pleosporaceae</taxon>
        <taxon>Pyrenophora</taxon>
    </lineage>
</organism>
<keyword evidence="2" id="KW-0274">FAD</keyword>
<feature type="transmembrane region" description="Helical" evidence="4">
    <location>
        <begin position="12"/>
        <end position="32"/>
    </location>
</feature>
<keyword evidence="9" id="KW-1185">Reference proteome</keyword>
<proteinExistence type="predicted"/>
<dbReference type="EMBL" id="NQIK02000002">
    <property type="protein sequence ID" value="KAF7575193.1"/>
    <property type="molecule type" value="Genomic_DNA"/>
</dbReference>